<feature type="compositionally biased region" description="Low complexity" evidence="1">
    <location>
        <begin position="82"/>
        <end position="97"/>
    </location>
</feature>
<sequence length="97" mass="10952">MFNNLKTTSVQVLPRYTVRVALGPDWPGVEDLKFKRYGHSYEYFKCQNFRVEAARNKNTAVGHVPYVVGRHAQTPAHRTRVARAAPSSSVSSRKPPP</sequence>
<dbReference type="Proteomes" id="UP000299102">
    <property type="component" value="Unassembled WGS sequence"/>
</dbReference>
<name>A0A4C1V1F3_EUMVA</name>
<evidence type="ECO:0000313" key="2">
    <source>
        <dbReference type="EMBL" id="GBP32102.1"/>
    </source>
</evidence>
<dbReference type="EMBL" id="BGZK01000255">
    <property type="protein sequence ID" value="GBP32102.1"/>
    <property type="molecule type" value="Genomic_DNA"/>
</dbReference>
<keyword evidence="3" id="KW-1185">Reference proteome</keyword>
<gene>
    <name evidence="2" type="ORF">EVAR_80868_1</name>
</gene>
<feature type="region of interest" description="Disordered" evidence="1">
    <location>
        <begin position="71"/>
        <end position="97"/>
    </location>
</feature>
<reference evidence="2 3" key="1">
    <citation type="journal article" date="2019" name="Commun. Biol.">
        <title>The bagworm genome reveals a unique fibroin gene that provides high tensile strength.</title>
        <authorList>
            <person name="Kono N."/>
            <person name="Nakamura H."/>
            <person name="Ohtoshi R."/>
            <person name="Tomita M."/>
            <person name="Numata K."/>
            <person name="Arakawa K."/>
        </authorList>
    </citation>
    <scope>NUCLEOTIDE SEQUENCE [LARGE SCALE GENOMIC DNA]</scope>
</reference>
<evidence type="ECO:0000256" key="1">
    <source>
        <dbReference type="SAM" id="MobiDB-lite"/>
    </source>
</evidence>
<organism evidence="2 3">
    <name type="scientific">Eumeta variegata</name>
    <name type="common">Bagworm moth</name>
    <name type="synonym">Eumeta japonica</name>
    <dbReference type="NCBI Taxonomy" id="151549"/>
    <lineage>
        <taxon>Eukaryota</taxon>
        <taxon>Metazoa</taxon>
        <taxon>Ecdysozoa</taxon>
        <taxon>Arthropoda</taxon>
        <taxon>Hexapoda</taxon>
        <taxon>Insecta</taxon>
        <taxon>Pterygota</taxon>
        <taxon>Neoptera</taxon>
        <taxon>Endopterygota</taxon>
        <taxon>Lepidoptera</taxon>
        <taxon>Glossata</taxon>
        <taxon>Ditrysia</taxon>
        <taxon>Tineoidea</taxon>
        <taxon>Psychidae</taxon>
        <taxon>Oiketicinae</taxon>
        <taxon>Eumeta</taxon>
    </lineage>
</organism>
<evidence type="ECO:0000313" key="3">
    <source>
        <dbReference type="Proteomes" id="UP000299102"/>
    </source>
</evidence>
<protein>
    <submittedName>
        <fullName evidence="2">Uncharacterized protein</fullName>
    </submittedName>
</protein>
<dbReference type="AlphaFoldDB" id="A0A4C1V1F3"/>
<comment type="caution">
    <text evidence="2">The sequence shown here is derived from an EMBL/GenBank/DDBJ whole genome shotgun (WGS) entry which is preliminary data.</text>
</comment>
<proteinExistence type="predicted"/>
<accession>A0A4C1V1F3</accession>